<dbReference type="GO" id="GO:0003729">
    <property type="term" value="F:mRNA binding"/>
    <property type="evidence" value="ECO:0007669"/>
    <property type="project" value="TreeGrafter"/>
</dbReference>
<dbReference type="Pfam" id="PF04146">
    <property type="entry name" value="YTH"/>
    <property type="match status" value="1"/>
</dbReference>
<feature type="compositionally biased region" description="Basic and acidic residues" evidence="1">
    <location>
        <begin position="373"/>
        <end position="387"/>
    </location>
</feature>
<feature type="compositionally biased region" description="Polar residues" evidence="1">
    <location>
        <begin position="62"/>
        <end position="77"/>
    </location>
</feature>
<dbReference type="InterPro" id="IPR007275">
    <property type="entry name" value="YTH_domain"/>
</dbReference>
<dbReference type="PROSITE" id="PS50882">
    <property type="entry name" value="YTH"/>
    <property type="match status" value="1"/>
</dbReference>
<feature type="compositionally biased region" description="Basic and acidic residues" evidence="1">
    <location>
        <begin position="26"/>
        <end position="39"/>
    </location>
</feature>
<name>A0AAN7HRZ0_9PEZI</name>
<evidence type="ECO:0000259" key="2">
    <source>
        <dbReference type="PROSITE" id="PS50882"/>
    </source>
</evidence>
<feature type="region of interest" description="Disordered" evidence="1">
    <location>
        <begin position="26"/>
        <end position="175"/>
    </location>
</feature>
<protein>
    <submittedName>
        <fullName evidence="3">YT521-B-like domain-containing protein</fullName>
    </submittedName>
</protein>
<feature type="compositionally biased region" description="Basic and acidic residues" evidence="1">
    <location>
        <begin position="162"/>
        <end position="175"/>
    </location>
</feature>
<proteinExistence type="predicted"/>
<dbReference type="GO" id="GO:0000381">
    <property type="term" value="P:regulation of alternative mRNA splicing, via spliceosome"/>
    <property type="evidence" value="ECO:0007669"/>
    <property type="project" value="TreeGrafter"/>
</dbReference>
<evidence type="ECO:0000313" key="3">
    <source>
        <dbReference type="EMBL" id="KAK4249408.1"/>
    </source>
</evidence>
<dbReference type="GO" id="GO:0000398">
    <property type="term" value="P:mRNA splicing, via spliceosome"/>
    <property type="evidence" value="ECO:0007669"/>
    <property type="project" value="TreeGrafter"/>
</dbReference>
<evidence type="ECO:0000313" key="4">
    <source>
        <dbReference type="Proteomes" id="UP001303647"/>
    </source>
</evidence>
<accession>A0AAN7HRZ0</accession>
<comment type="caution">
    <text evidence="3">The sequence shown here is derived from an EMBL/GenBank/DDBJ whole genome shotgun (WGS) entry which is preliminary data.</text>
</comment>
<dbReference type="AlphaFoldDB" id="A0AAN7HRZ0"/>
<gene>
    <name evidence="3" type="ORF">C7999DRAFT_30144</name>
</gene>
<feature type="region of interest" description="Disordered" evidence="1">
    <location>
        <begin position="344"/>
        <end position="387"/>
    </location>
</feature>
<dbReference type="PANTHER" id="PTHR12357">
    <property type="entry name" value="YTH YT521-B HOMOLOGY DOMAIN-CONTAINING"/>
    <property type="match status" value="1"/>
</dbReference>
<feature type="domain" description="YTH" evidence="2">
    <location>
        <begin position="203"/>
        <end position="337"/>
    </location>
</feature>
<reference evidence="3" key="2">
    <citation type="submission" date="2023-05" db="EMBL/GenBank/DDBJ databases">
        <authorList>
            <consortium name="Lawrence Berkeley National Laboratory"/>
            <person name="Steindorff A."/>
            <person name="Hensen N."/>
            <person name="Bonometti L."/>
            <person name="Westerberg I."/>
            <person name="Brannstrom I.O."/>
            <person name="Guillou S."/>
            <person name="Cros-Aarteil S."/>
            <person name="Calhoun S."/>
            <person name="Haridas S."/>
            <person name="Kuo A."/>
            <person name="Mondo S."/>
            <person name="Pangilinan J."/>
            <person name="Riley R."/>
            <person name="Labutti K."/>
            <person name="Andreopoulos B."/>
            <person name="Lipzen A."/>
            <person name="Chen C."/>
            <person name="Yanf M."/>
            <person name="Daum C."/>
            <person name="Ng V."/>
            <person name="Clum A."/>
            <person name="Ohm R."/>
            <person name="Martin F."/>
            <person name="Silar P."/>
            <person name="Natvig D."/>
            <person name="Lalanne C."/>
            <person name="Gautier V."/>
            <person name="Ament-Velasquez S.L."/>
            <person name="Kruys A."/>
            <person name="Hutchinson M.I."/>
            <person name="Powell A.J."/>
            <person name="Barry K."/>
            <person name="Miller A.N."/>
            <person name="Grigoriev I.V."/>
            <person name="Debuchy R."/>
            <person name="Gladieux P."/>
            <person name="Thoren M.H."/>
            <person name="Johannesson H."/>
        </authorList>
    </citation>
    <scope>NUCLEOTIDE SEQUENCE</scope>
    <source>
        <strain evidence="3">CBS 359.72</strain>
    </source>
</reference>
<dbReference type="GO" id="GO:0005654">
    <property type="term" value="C:nucleoplasm"/>
    <property type="evidence" value="ECO:0007669"/>
    <property type="project" value="TreeGrafter"/>
</dbReference>
<organism evidence="3 4">
    <name type="scientific">Corynascus novoguineensis</name>
    <dbReference type="NCBI Taxonomy" id="1126955"/>
    <lineage>
        <taxon>Eukaryota</taxon>
        <taxon>Fungi</taxon>
        <taxon>Dikarya</taxon>
        <taxon>Ascomycota</taxon>
        <taxon>Pezizomycotina</taxon>
        <taxon>Sordariomycetes</taxon>
        <taxon>Sordariomycetidae</taxon>
        <taxon>Sordariales</taxon>
        <taxon>Chaetomiaceae</taxon>
        <taxon>Corynascus</taxon>
    </lineage>
</organism>
<dbReference type="Gene3D" id="3.10.590.10">
    <property type="entry name" value="ph1033 like domains"/>
    <property type="match status" value="1"/>
</dbReference>
<dbReference type="InterPro" id="IPR045168">
    <property type="entry name" value="YTH_prot"/>
</dbReference>
<keyword evidence="4" id="KW-1185">Reference proteome</keyword>
<dbReference type="CDD" id="cd21134">
    <property type="entry name" value="YTH"/>
    <property type="match status" value="1"/>
</dbReference>
<sequence length="387" mass="44748">MTDYFNVEARTRKLDRFRRAKALAAERQRIEEEERKLREEEELDMDFQRSNMARLTGAASVLESNSLPTPVTPLTKSLNDDEIRATPLTNPTKRARDPETSPEARQDKVPRLGAAPPSRPKDIEDRTRGDDRRHWHESGRDLSPRHNDRYRQSSPANPPYRQENDSEDRRKYDRYKGDDGRYLELERRQSYPIHVDLGRKGDTRFFILKSFNDENVRRCMEDNLWTTQIQNAEILAKAFAKCKNVILFFSVNKSKAFQGYARMTSAPSPDNPLPSFVKGLHWETSDPFRVRWLSKTTVEFWRIGHIKNPYNDYLPVLVGKDGQEIEEECGAALLREMEDITAATNDGGRGYGGKHGPLPDGYQQGKRGSGGYHGDRYGRREGDEIRR</sequence>
<dbReference type="Proteomes" id="UP001303647">
    <property type="component" value="Unassembled WGS sequence"/>
</dbReference>
<feature type="compositionally biased region" description="Basic and acidic residues" evidence="1">
    <location>
        <begin position="94"/>
        <end position="110"/>
    </location>
</feature>
<dbReference type="EMBL" id="MU857624">
    <property type="protein sequence ID" value="KAK4249408.1"/>
    <property type="molecule type" value="Genomic_DNA"/>
</dbReference>
<dbReference type="GO" id="GO:1990247">
    <property type="term" value="F:N6-methyladenosine-containing RNA reader activity"/>
    <property type="evidence" value="ECO:0007669"/>
    <property type="project" value="TreeGrafter"/>
</dbReference>
<reference evidence="3" key="1">
    <citation type="journal article" date="2023" name="Mol. Phylogenet. Evol.">
        <title>Genome-scale phylogeny and comparative genomics of the fungal order Sordariales.</title>
        <authorList>
            <person name="Hensen N."/>
            <person name="Bonometti L."/>
            <person name="Westerberg I."/>
            <person name="Brannstrom I.O."/>
            <person name="Guillou S."/>
            <person name="Cros-Aarteil S."/>
            <person name="Calhoun S."/>
            <person name="Haridas S."/>
            <person name="Kuo A."/>
            <person name="Mondo S."/>
            <person name="Pangilinan J."/>
            <person name="Riley R."/>
            <person name="LaButti K."/>
            <person name="Andreopoulos B."/>
            <person name="Lipzen A."/>
            <person name="Chen C."/>
            <person name="Yan M."/>
            <person name="Daum C."/>
            <person name="Ng V."/>
            <person name="Clum A."/>
            <person name="Steindorff A."/>
            <person name="Ohm R.A."/>
            <person name="Martin F."/>
            <person name="Silar P."/>
            <person name="Natvig D.O."/>
            <person name="Lalanne C."/>
            <person name="Gautier V."/>
            <person name="Ament-Velasquez S.L."/>
            <person name="Kruys A."/>
            <person name="Hutchinson M.I."/>
            <person name="Powell A.J."/>
            <person name="Barry K."/>
            <person name="Miller A.N."/>
            <person name="Grigoriev I.V."/>
            <person name="Debuchy R."/>
            <person name="Gladieux P."/>
            <person name="Hiltunen Thoren M."/>
            <person name="Johannesson H."/>
        </authorList>
    </citation>
    <scope>NUCLEOTIDE SEQUENCE</scope>
    <source>
        <strain evidence="3">CBS 359.72</strain>
    </source>
</reference>
<feature type="compositionally biased region" description="Basic and acidic residues" evidence="1">
    <location>
        <begin position="119"/>
        <end position="151"/>
    </location>
</feature>
<dbReference type="PANTHER" id="PTHR12357:SF3">
    <property type="entry name" value="YTH DOMAIN-CONTAINING PROTEIN 1"/>
    <property type="match status" value="1"/>
</dbReference>
<evidence type="ECO:0000256" key="1">
    <source>
        <dbReference type="SAM" id="MobiDB-lite"/>
    </source>
</evidence>